<dbReference type="InterPro" id="IPR050789">
    <property type="entry name" value="Diverse_Enzym_Activities"/>
</dbReference>
<organism evidence="2 3">
    <name type="scientific">Chitinophaga solisilvae</name>
    <dbReference type="NCBI Taxonomy" id="1233460"/>
    <lineage>
        <taxon>Bacteria</taxon>
        <taxon>Pseudomonadati</taxon>
        <taxon>Bacteroidota</taxon>
        <taxon>Chitinophagia</taxon>
        <taxon>Chitinophagales</taxon>
        <taxon>Chitinophagaceae</taxon>
        <taxon>Chitinophaga</taxon>
    </lineage>
</organism>
<dbReference type="InterPro" id="IPR011990">
    <property type="entry name" value="TPR-like_helical_dom_sf"/>
</dbReference>
<dbReference type="Gene3D" id="1.25.40.10">
    <property type="entry name" value="Tetratricopeptide repeat domain"/>
    <property type="match status" value="1"/>
</dbReference>
<dbReference type="EMBL" id="RIAR02000001">
    <property type="protein sequence ID" value="NSL90065.1"/>
    <property type="molecule type" value="Genomic_DNA"/>
</dbReference>
<comment type="caution">
    <text evidence="2">The sequence shown here is derived from an EMBL/GenBank/DDBJ whole genome shotgun (WGS) entry which is preliminary data.</text>
</comment>
<proteinExistence type="predicted"/>
<keyword evidence="2" id="KW-0378">Hydrolase</keyword>
<dbReference type="InterPro" id="IPR001466">
    <property type="entry name" value="Beta-lactam-related"/>
</dbReference>
<evidence type="ECO:0000259" key="1">
    <source>
        <dbReference type="Pfam" id="PF00144"/>
    </source>
</evidence>
<keyword evidence="3" id="KW-1185">Reference proteome</keyword>
<reference evidence="2" key="1">
    <citation type="submission" date="2020-05" db="EMBL/GenBank/DDBJ databases">
        <title>Chitinophaga laudate sp. nov., isolated from a tropical peat swamp.</title>
        <authorList>
            <person name="Goh C.B.S."/>
            <person name="Lee M.S."/>
            <person name="Parimannan S."/>
            <person name="Pasbakhsh P."/>
            <person name="Yule C.M."/>
            <person name="Rajandas H."/>
            <person name="Loke S."/>
            <person name="Croft L."/>
            <person name="Tan J.B.L."/>
        </authorList>
    </citation>
    <scope>NUCLEOTIDE SEQUENCE</scope>
    <source>
        <strain evidence="2">Mgbs1</strain>
    </source>
</reference>
<dbReference type="GO" id="GO:0016787">
    <property type="term" value="F:hydrolase activity"/>
    <property type="evidence" value="ECO:0007669"/>
    <property type="project" value="UniProtKB-KW"/>
</dbReference>
<dbReference type="OrthoDB" id="9793489at2"/>
<dbReference type="SUPFAM" id="SSF48452">
    <property type="entry name" value="TPR-like"/>
    <property type="match status" value="1"/>
</dbReference>
<dbReference type="InterPro" id="IPR012338">
    <property type="entry name" value="Beta-lactam/transpept-like"/>
</dbReference>
<feature type="domain" description="Beta-lactamase-related" evidence="1">
    <location>
        <begin position="34"/>
        <end position="355"/>
    </location>
</feature>
<dbReference type="PROSITE" id="PS50005">
    <property type="entry name" value="TPR"/>
    <property type="match status" value="1"/>
</dbReference>
<evidence type="ECO:0000313" key="2">
    <source>
        <dbReference type="EMBL" id="NSL90065.1"/>
    </source>
</evidence>
<dbReference type="Gene3D" id="3.40.710.10">
    <property type="entry name" value="DD-peptidase/beta-lactamase superfamily"/>
    <property type="match status" value="1"/>
</dbReference>
<dbReference type="SUPFAM" id="SSF56601">
    <property type="entry name" value="beta-lactamase/transpeptidase-like"/>
    <property type="match status" value="1"/>
</dbReference>
<protein>
    <submittedName>
        <fullName evidence="2">Class A beta-lactamase-related serine hydrolase</fullName>
    </submittedName>
</protein>
<dbReference type="PANTHER" id="PTHR43283">
    <property type="entry name" value="BETA-LACTAMASE-RELATED"/>
    <property type="match status" value="1"/>
</dbReference>
<dbReference type="Proteomes" id="UP000281028">
    <property type="component" value="Unassembled WGS sequence"/>
</dbReference>
<sequence length="484" mass="55183">MWKTSIFRTFILAICMIFNITDPVISYGQVARTDDLLRREMKERRIPGLQVAIVQKGKIVLLRSYGMADIEQAVPVSNHSMFSINSCTKAFTGVAIMQLVDEGKVALQAPVSRYLDSLPEKWQAVTIRQLLTHVSGLPDILHIISRPGYNKSEQEAWAETMTAPMEFTTGEQFSYNQTNYVLLGRIIDKFSGMPFIRAFEERQFKPAGMKHTCFGDSYDVIPDAIPTYRYISRLYGETLPEPKLTRNVEEFPPYRRTASGMKSTAEDLARWIIALQKQQLFRTAATLDTLWKAGVYNNGQPTQWALGWVTRPRPQHRAVTATGGGRAAFFVYPDDDLAIVVLTNLAGSYPEDFIDELAGFYNPAIAAADPVTALRMQLRQRGYEHAWEVYQELKKANAGFQPSETDLNDWAYRVQSRGKKKEALEIFRLNMLLFPDSWNVYDSYGEALLQNNRKEEAIKMYQKSILLNPQNNNGKRVLETLQQQ</sequence>
<name>A0A433WIF0_9BACT</name>
<dbReference type="InterPro" id="IPR019734">
    <property type="entry name" value="TPR_rpt"/>
</dbReference>
<evidence type="ECO:0000313" key="3">
    <source>
        <dbReference type="Proteomes" id="UP000281028"/>
    </source>
</evidence>
<accession>A0A433WIF0</accession>
<dbReference type="AlphaFoldDB" id="A0A433WIF0"/>
<gene>
    <name evidence="2" type="ORF">ECE50_024735</name>
</gene>
<dbReference type="Pfam" id="PF00144">
    <property type="entry name" value="Beta-lactamase"/>
    <property type="match status" value="1"/>
</dbReference>